<organism evidence="2 3">
    <name type="scientific">Pseudodesulfovibrio alkaliphilus</name>
    <dbReference type="NCBI Taxonomy" id="2661613"/>
    <lineage>
        <taxon>Bacteria</taxon>
        <taxon>Pseudomonadati</taxon>
        <taxon>Thermodesulfobacteriota</taxon>
        <taxon>Desulfovibrionia</taxon>
        <taxon>Desulfovibrionales</taxon>
        <taxon>Desulfovibrionaceae</taxon>
    </lineage>
</organism>
<evidence type="ECO:0000313" key="3">
    <source>
        <dbReference type="Proteomes" id="UP000461162"/>
    </source>
</evidence>
<sequence length="310" mass="32826">MQRAMLGLLCLVALTLSACAAKDPVQTILSEYNMSVVKPPRTGMTLGEIYMSPNLNDPITSASSIDAKVIKAIMKDAEKEASLPSASLSKSYALDASATYIGDNAATLKRMGASSYSVTFRNPKLYILTLDNLMSSLLPALSKPAQNLIMNEQYYISSLLLVDGMEYTFKDSSGASVKLGTELDKVAGKLEAKADRTKEGTLIFDAPRFIGYSMRKLTITQAPEGAGDAVWAGVGGVTSQITMRTATTPEDTARGAEVVIAEVALSAGGSSPARGIALAPRSPGATEPAAVTRYVIEARDLTPEELKQSR</sequence>
<dbReference type="Proteomes" id="UP000461162">
    <property type="component" value="Unassembled WGS sequence"/>
</dbReference>
<dbReference type="RefSeq" id="WP_155932954.1">
    <property type="nucleotide sequence ID" value="NZ_WODC01000003.1"/>
</dbReference>
<feature type="chain" id="PRO_5029656183" description="DUF4292 domain-containing protein" evidence="1">
    <location>
        <begin position="21"/>
        <end position="310"/>
    </location>
</feature>
<comment type="caution">
    <text evidence="2">The sequence shown here is derived from an EMBL/GenBank/DDBJ whole genome shotgun (WGS) entry which is preliminary data.</text>
</comment>
<evidence type="ECO:0000256" key="1">
    <source>
        <dbReference type="SAM" id="SignalP"/>
    </source>
</evidence>
<evidence type="ECO:0000313" key="2">
    <source>
        <dbReference type="EMBL" id="MUM77118.1"/>
    </source>
</evidence>
<keyword evidence="3" id="KW-1185">Reference proteome</keyword>
<proteinExistence type="predicted"/>
<dbReference type="EMBL" id="WODC01000003">
    <property type="protein sequence ID" value="MUM77118.1"/>
    <property type="molecule type" value="Genomic_DNA"/>
</dbReference>
<keyword evidence="1" id="KW-0732">Signal</keyword>
<feature type="signal peptide" evidence="1">
    <location>
        <begin position="1"/>
        <end position="20"/>
    </location>
</feature>
<name>A0A7K1KM01_9BACT</name>
<protein>
    <recommendedName>
        <fullName evidence="4">DUF4292 domain-containing protein</fullName>
    </recommendedName>
</protein>
<reference evidence="2 3" key="1">
    <citation type="submission" date="2019-11" db="EMBL/GenBank/DDBJ databases">
        <title>Pseudodesulfovibrio alkaliphilus, sp. nov., an alkaliphilic sulfate-reducing bacteria from mud volcano of Taman peninsula, Russia.</title>
        <authorList>
            <person name="Frolova A."/>
            <person name="Merkel A.Y."/>
            <person name="Slobodkin A.I."/>
        </authorList>
    </citation>
    <scope>NUCLEOTIDE SEQUENCE [LARGE SCALE GENOMIC DNA]</scope>
    <source>
        <strain evidence="2 3">F-1</strain>
    </source>
</reference>
<dbReference type="PROSITE" id="PS51257">
    <property type="entry name" value="PROKAR_LIPOPROTEIN"/>
    <property type="match status" value="1"/>
</dbReference>
<evidence type="ECO:0008006" key="4">
    <source>
        <dbReference type="Google" id="ProtNLM"/>
    </source>
</evidence>
<dbReference type="AlphaFoldDB" id="A0A7K1KM01"/>
<accession>A0A7K1KM01</accession>
<gene>
    <name evidence="2" type="ORF">GKC30_05685</name>
</gene>